<evidence type="ECO:0000256" key="4">
    <source>
        <dbReference type="PROSITE-ProRule" id="PRU00335"/>
    </source>
</evidence>
<proteinExistence type="predicted"/>
<sequence>MTKRAQTKAKILGTAWQLFTEKGYEQTTTRDIAAHAQVATGTVFSHFPNKLDLLKAGLEGKLATLLQQASQSDQSTSPTERLLHYAHALYPFYLSQREFSKALFKALLWQSQSLDPQLNAFKSLLVNNNEEQRLYADLIMDVYFMTLLEGLNDDAIDSAALLTRLESKLGLLR</sequence>
<dbReference type="KEGG" id="ncu:F0U83_08420"/>
<evidence type="ECO:0000256" key="2">
    <source>
        <dbReference type="ARBA" id="ARBA00023125"/>
    </source>
</evidence>
<dbReference type="InterPro" id="IPR001647">
    <property type="entry name" value="HTH_TetR"/>
</dbReference>
<dbReference type="PROSITE" id="PS50977">
    <property type="entry name" value="HTH_TETR_2"/>
    <property type="match status" value="1"/>
</dbReference>
<evidence type="ECO:0000313" key="7">
    <source>
        <dbReference type="Proteomes" id="UP000324760"/>
    </source>
</evidence>
<keyword evidence="3" id="KW-0804">Transcription</keyword>
<dbReference type="GO" id="GO:0003700">
    <property type="term" value="F:DNA-binding transcription factor activity"/>
    <property type="evidence" value="ECO:0007669"/>
    <property type="project" value="TreeGrafter"/>
</dbReference>
<keyword evidence="7" id="KW-1185">Reference proteome</keyword>
<dbReference type="Proteomes" id="UP000324760">
    <property type="component" value="Chromosome"/>
</dbReference>
<evidence type="ECO:0000256" key="3">
    <source>
        <dbReference type="ARBA" id="ARBA00023163"/>
    </source>
</evidence>
<reference evidence="6 7" key="1">
    <citation type="journal article" date="2019" name="Biochem. Eng. J.">
        <title>Metabolic engineering of the marine bacteria Neptunomonas concharum for the production of acetoin and meso-2,3-butanediol from acetate.</title>
        <authorList>
            <person name="Li W."/>
            <person name="Pu N."/>
            <person name="Liu C.-X."/>
            <person name="Yuan Q.-P."/>
            <person name="Li Z.-J."/>
        </authorList>
    </citation>
    <scope>NUCLEOTIDE SEQUENCE [LARGE SCALE GENOMIC DNA]</scope>
    <source>
        <strain evidence="6 7">JCM17730</strain>
    </source>
</reference>
<dbReference type="InterPro" id="IPR023772">
    <property type="entry name" value="DNA-bd_HTH_TetR-type_CS"/>
</dbReference>
<feature type="domain" description="HTH tetR-type" evidence="5">
    <location>
        <begin position="5"/>
        <end position="65"/>
    </location>
</feature>
<keyword evidence="2 4" id="KW-0238">DNA-binding</keyword>
<accession>A0A5P1RAU7</accession>
<evidence type="ECO:0000256" key="1">
    <source>
        <dbReference type="ARBA" id="ARBA00023015"/>
    </source>
</evidence>
<dbReference type="PANTHER" id="PTHR30055">
    <property type="entry name" value="HTH-TYPE TRANSCRIPTIONAL REGULATOR RUTR"/>
    <property type="match status" value="1"/>
</dbReference>
<organism evidence="6 7">
    <name type="scientific">Neptunomonas concharum</name>
    <dbReference type="NCBI Taxonomy" id="1031538"/>
    <lineage>
        <taxon>Bacteria</taxon>
        <taxon>Pseudomonadati</taxon>
        <taxon>Pseudomonadota</taxon>
        <taxon>Gammaproteobacteria</taxon>
        <taxon>Oceanospirillales</taxon>
        <taxon>Oceanospirillaceae</taxon>
        <taxon>Neptunomonas</taxon>
    </lineage>
</organism>
<dbReference type="InterPro" id="IPR050109">
    <property type="entry name" value="HTH-type_TetR-like_transc_reg"/>
</dbReference>
<dbReference type="SUPFAM" id="SSF46689">
    <property type="entry name" value="Homeodomain-like"/>
    <property type="match status" value="1"/>
</dbReference>
<dbReference type="PANTHER" id="PTHR30055:SF234">
    <property type="entry name" value="HTH-TYPE TRANSCRIPTIONAL REGULATOR BETI"/>
    <property type="match status" value="1"/>
</dbReference>
<dbReference type="PRINTS" id="PR00455">
    <property type="entry name" value="HTHTETR"/>
</dbReference>
<gene>
    <name evidence="6" type="ORF">F0U83_08420</name>
</gene>
<dbReference type="AlphaFoldDB" id="A0A5P1RAU7"/>
<dbReference type="Gene3D" id="1.10.357.10">
    <property type="entry name" value="Tetracycline Repressor, domain 2"/>
    <property type="match status" value="1"/>
</dbReference>
<evidence type="ECO:0000313" key="6">
    <source>
        <dbReference type="EMBL" id="QEQ96738.1"/>
    </source>
</evidence>
<keyword evidence="1" id="KW-0805">Transcription regulation</keyword>
<dbReference type="RefSeq" id="WP_138987350.1">
    <property type="nucleotide sequence ID" value="NZ_CP043869.1"/>
</dbReference>
<protein>
    <submittedName>
        <fullName evidence="6">TetR/AcrR family transcriptional regulator</fullName>
    </submittedName>
</protein>
<feature type="DNA-binding region" description="H-T-H motif" evidence="4">
    <location>
        <begin position="28"/>
        <end position="47"/>
    </location>
</feature>
<dbReference type="GO" id="GO:0000976">
    <property type="term" value="F:transcription cis-regulatory region binding"/>
    <property type="evidence" value="ECO:0007669"/>
    <property type="project" value="TreeGrafter"/>
</dbReference>
<dbReference type="InterPro" id="IPR009057">
    <property type="entry name" value="Homeodomain-like_sf"/>
</dbReference>
<dbReference type="PROSITE" id="PS01081">
    <property type="entry name" value="HTH_TETR_1"/>
    <property type="match status" value="1"/>
</dbReference>
<dbReference type="Pfam" id="PF00440">
    <property type="entry name" value="TetR_N"/>
    <property type="match status" value="1"/>
</dbReference>
<name>A0A5P1RAU7_9GAMM</name>
<dbReference type="EMBL" id="CP043869">
    <property type="protein sequence ID" value="QEQ96738.1"/>
    <property type="molecule type" value="Genomic_DNA"/>
</dbReference>
<evidence type="ECO:0000259" key="5">
    <source>
        <dbReference type="PROSITE" id="PS50977"/>
    </source>
</evidence>
<dbReference type="OrthoDB" id="116240at2"/>